<evidence type="ECO:0000313" key="3">
    <source>
        <dbReference type="EMBL" id="GEA61010.1"/>
    </source>
</evidence>
<dbReference type="EMBL" id="BJLH01000009">
    <property type="protein sequence ID" value="GEA61010.1"/>
    <property type="molecule type" value="Genomic_DNA"/>
</dbReference>
<comment type="caution">
    <text evidence="3">The sequence shown here is derived from an EMBL/GenBank/DDBJ whole genome shotgun (WGS) entry which is preliminary data.</text>
</comment>
<dbReference type="PANTHER" id="PTHR43798:SF33">
    <property type="entry name" value="HYDROLASE, PUTATIVE (AFU_ORTHOLOGUE AFUA_2G14860)-RELATED"/>
    <property type="match status" value="1"/>
</dbReference>
<dbReference type="InterPro" id="IPR022742">
    <property type="entry name" value="Hydrolase_4"/>
</dbReference>
<keyword evidence="4" id="KW-1185">Reference proteome</keyword>
<reference evidence="3 4" key="1">
    <citation type="submission" date="2019-06" db="EMBL/GenBank/DDBJ databases">
        <title>Whole genome shotgun sequence of Vibrio comitans NBRC 102076.</title>
        <authorList>
            <person name="Hosoyama A."/>
            <person name="Uohara A."/>
            <person name="Ohji S."/>
            <person name="Ichikawa N."/>
        </authorList>
    </citation>
    <scope>NUCLEOTIDE SEQUENCE [LARGE SCALE GENOMIC DNA]</scope>
    <source>
        <strain evidence="3 4">NBRC 102076</strain>
    </source>
</reference>
<dbReference type="Pfam" id="PF12146">
    <property type="entry name" value="Hydrolase_4"/>
    <property type="match status" value="1"/>
</dbReference>
<protein>
    <submittedName>
        <fullName evidence="3">Lipoprotein</fullName>
    </submittedName>
</protein>
<dbReference type="InterPro" id="IPR029058">
    <property type="entry name" value="AB_hydrolase_fold"/>
</dbReference>
<proteinExistence type="predicted"/>
<accession>A0A4Y3IQI5</accession>
<dbReference type="InterPro" id="IPR050266">
    <property type="entry name" value="AB_hydrolase_sf"/>
</dbReference>
<feature type="signal peptide" evidence="1">
    <location>
        <begin position="1"/>
        <end position="21"/>
    </location>
</feature>
<dbReference type="AlphaFoldDB" id="A0A4Y3IQI5"/>
<feature type="chain" id="PRO_5021237455" evidence="1">
    <location>
        <begin position="22"/>
        <end position="390"/>
    </location>
</feature>
<organism evidence="3 4">
    <name type="scientific">Vibrio comitans NBRC 102076</name>
    <dbReference type="NCBI Taxonomy" id="1219078"/>
    <lineage>
        <taxon>Bacteria</taxon>
        <taxon>Pseudomonadati</taxon>
        <taxon>Pseudomonadota</taxon>
        <taxon>Gammaproteobacteria</taxon>
        <taxon>Vibrionales</taxon>
        <taxon>Vibrionaceae</taxon>
        <taxon>Vibrio</taxon>
    </lineage>
</organism>
<name>A0A4Y3IQI5_9VIBR</name>
<feature type="domain" description="Serine aminopeptidase S33" evidence="2">
    <location>
        <begin position="87"/>
        <end position="210"/>
    </location>
</feature>
<evidence type="ECO:0000256" key="1">
    <source>
        <dbReference type="SAM" id="SignalP"/>
    </source>
</evidence>
<dbReference type="PROSITE" id="PS51257">
    <property type="entry name" value="PROKAR_LIPOPROTEIN"/>
    <property type="match status" value="1"/>
</dbReference>
<keyword evidence="3" id="KW-0449">Lipoprotein</keyword>
<sequence length="390" mass="44169">MLTCKKLVLLPVFALTLSGCASEPTDPQFVASKSLQPYMQDDYQTYLADTQEWLLENRVFLTNDKQTELSAVAPFELVPQNPNGQGVLLVHGLGDSPFSYVDIAPDLAAQGYLVRVILLPGHGTRAADLSLPEIEDWQNIVAHHYELLNEQVEGVWLGGFSTGANLVTALAYQHPEVKGLLLFSPAFKPRDSLARFSPLASWFVDWESQLPEDNYTRYNSLHMKGAATYYKSSAVVRDYIDDAAYDKPTFVMLSEADETIDSQYAVEQFSEKFTSSHSELLWFGETQYKDERITSYSMNLPNQKIVSASHISLVFSPENPIYKRDGEVRLCFREQPEGTPKDCSEVPSDQVWFSAYGDGEETQVRARISWNPYFDQSMQKMNRFLKDNKN</sequence>
<dbReference type="RefSeq" id="WP_141271404.1">
    <property type="nucleotide sequence ID" value="NZ_BJLH01000009.1"/>
</dbReference>
<dbReference type="PANTHER" id="PTHR43798">
    <property type="entry name" value="MONOACYLGLYCEROL LIPASE"/>
    <property type="match status" value="1"/>
</dbReference>
<dbReference type="Proteomes" id="UP000318242">
    <property type="component" value="Unassembled WGS sequence"/>
</dbReference>
<gene>
    <name evidence="3" type="ORF">VCO01S_22030</name>
</gene>
<keyword evidence="1" id="KW-0732">Signal</keyword>
<dbReference type="Gene3D" id="3.40.50.1820">
    <property type="entry name" value="alpha/beta hydrolase"/>
    <property type="match status" value="1"/>
</dbReference>
<dbReference type="OrthoDB" id="8476759at2"/>
<evidence type="ECO:0000259" key="2">
    <source>
        <dbReference type="Pfam" id="PF12146"/>
    </source>
</evidence>
<dbReference type="SUPFAM" id="SSF53474">
    <property type="entry name" value="alpha/beta-Hydrolases"/>
    <property type="match status" value="1"/>
</dbReference>
<evidence type="ECO:0000313" key="4">
    <source>
        <dbReference type="Proteomes" id="UP000318242"/>
    </source>
</evidence>
<dbReference type="GO" id="GO:0016020">
    <property type="term" value="C:membrane"/>
    <property type="evidence" value="ECO:0007669"/>
    <property type="project" value="TreeGrafter"/>
</dbReference>